<proteinExistence type="predicted"/>
<name>A0A3S5ASG1_9PLAT</name>
<gene>
    <name evidence="1" type="ORF">PXEA_LOCUS37596</name>
</gene>
<comment type="caution">
    <text evidence="1">The sequence shown here is derived from an EMBL/GenBank/DDBJ whole genome shotgun (WGS) entry which is preliminary data.</text>
</comment>
<reference evidence="1" key="1">
    <citation type="submission" date="2018-11" db="EMBL/GenBank/DDBJ databases">
        <authorList>
            <consortium name="Pathogen Informatics"/>
        </authorList>
    </citation>
    <scope>NUCLEOTIDE SEQUENCE</scope>
</reference>
<dbReference type="EMBL" id="CAAALY010290859">
    <property type="protein sequence ID" value="VEL44156.1"/>
    <property type="molecule type" value="Genomic_DNA"/>
</dbReference>
<organism evidence="1 2">
    <name type="scientific">Protopolystoma xenopodis</name>
    <dbReference type="NCBI Taxonomy" id="117903"/>
    <lineage>
        <taxon>Eukaryota</taxon>
        <taxon>Metazoa</taxon>
        <taxon>Spiralia</taxon>
        <taxon>Lophotrochozoa</taxon>
        <taxon>Platyhelminthes</taxon>
        <taxon>Monogenea</taxon>
        <taxon>Polyopisthocotylea</taxon>
        <taxon>Polystomatidea</taxon>
        <taxon>Polystomatidae</taxon>
        <taxon>Protopolystoma</taxon>
    </lineage>
</organism>
<sequence length="30" mass="3205">MSSAPNLSCTRFVYLSGVVGQITRRACALC</sequence>
<accession>A0A3S5ASG1</accession>
<evidence type="ECO:0000313" key="2">
    <source>
        <dbReference type="Proteomes" id="UP000784294"/>
    </source>
</evidence>
<dbReference type="Proteomes" id="UP000784294">
    <property type="component" value="Unassembled WGS sequence"/>
</dbReference>
<dbReference type="AlphaFoldDB" id="A0A3S5ASG1"/>
<keyword evidence="2" id="KW-1185">Reference proteome</keyword>
<protein>
    <submittedName>
        <fullName evidence="1">Uncharacterized protein</fullName>
    </submittedName>
</protein>
<evidence type="ECO:0000313" key="1">
    <source>
        <dbReference type="EMBL" id="VEL44156.1"/>
    </source>
</evidence>